<dbReference type="InterPro" id="IPR017972">
    <property type="entry name" value="Cyt_P450_CS"/>
</dbReference>
<evidence type="ECO:0000256" key="7">
    <source>
        <dbReference type="ARBA" id="ARBA00023033"/>
    </source>
</evidence>
<comment type="similarity">
    <text evidence="2 9">Belongs to the cytochrome P450 family.</text>
</comment>
<dbReference type="InterPro" id="IPR036396">
    <property type="entry name" value="Cyt_P450_sf"/>
</dbReference>
<protein>
    <recommendedName>
        <fullName evidence="13">Cytochrome P450</fullName>
    </recommendedName>
</protein>
<dbReference type="AlphaFoldDB" id="A0AA38IM47"/>
<evidence type="ECO:0000256" key="4">
    <source>
        <dbReference type="ARBA" id="ARBA00022723"/>
    </source>
</evidence>
<accession>A0AA38IM47</accession>
<dbReference type="GO" id="GO:0005506">
    <property type="term" value="F:iron ion binding"/>
    <property type="evidence" value="ECO:0007669"/>
    <property type="project" value="InterPro"/>
</dbReference>
<keyword evidence="5 9" id="KW-0560">Oxidoreductase</keyword>
<feature type="binding site" description="axial binding residue" evidence="8">
    <location>
        <position position="446"/>
    </location>
    <ligand>
        <name>heme</name>
        <dbReference type="ChEBI" id="CHEBI:30413"/>
    </ligand>
    <ligandPart>
        <name>Fe</name>
        <dbReference type="ChEBI" id="CHEBI:18248"/>
    </ligandPart>
</feature>
<dbReference type="PANTHER" id="PTHR24291:SF187">
    <property type="entry name" value="CYTOCHROME P450 4AE1-RELATED"/>
    <property type="match status" value="1"/>
</dbReference>
<evidence type="ECO:0008006" key="13">
    <source>
        <dbReference type="Google" id="ProtNLM"/>
    </source>
</evidence>
<dbReference type="InterPro" id="IPR002401">
    <property type="entry name" value="Cyt_P450_E_grp-I"/>
</dbReference>
<keyword evidence="10" id="KW-1133">Transmembrane helix</keyword>
<dbReference type="EMBL" id="JALNTZ010000004">
    <property type="protein sequence ID" value="KAJ3656159.1"/>
    <property type="molecule type" value="Genomic_DNA"/>
</dbReference>
<keyword evidence="7 9" id="KW-0503">Monooxygenase</keyword>
<dbReference type="PANTHER" id="PTHR24291">
    <property type="entry name" value="CYTOCHROME P450 FAMILY 4"/>
    <property type="match status" value="1"/>
</dbReference>
<dbReference type="InterPro" id="IPR050196">
    <property type="entry name" value="Cytochrome_P450_Monoox"/>
</dbReference>
<comment type="cofactor">
    <cofactor evidence="1 8">
        <name>heme</name>
        <dbReference type="ChEBI" id="CHEBI:30413"/>
    </cofactor>
</comment>
<dbReference type="PRINTS" id="PR00463">
    <property type="entry name" value="EP450I"/>
</dbReference>
<gene>
    <name evidence="11" type="ORF">Zmor_015256</name>
</gene>
<dbReference type="Pfam" id="PF00067">
    <property type="entry name" value="p450"/>
    <property type="match status" value="1"/>
</dbReference>
<dbReference type="GO" id="GO:0020037">
    <property type="term" value="F:heme binding"/>
    <property type="evidence" value="ECO:0007669"/>
    <property type="project" value="InterPro"/>
</dbReference>
<evidence type="ECO:0000256" key="1">
    <source>
        <dbReference type="ARBA" id="ARBA00001971"/>
    </source>
</evidence>
<evidence type="ECO:0000313" key="11">
    <source>
        <dbReference type="EMBL" id="KAJ3656159.1"/>
    </source>
</evidence>
<evidence type="ECO:0000313" key="12">
    <source>
        <dbReference type="Proteomes" id="UP001168821"/>
    </source>
</evidence>
<dbReference type="PRINTS" id="PR00385">
    <property type="entry name" value="P450"/>
</dbReference>
<keyword evidence="12" id="KW-1185">Reference proteome</keyword>
<keyword evidence="4 8" id="KW-0479">Metal-binding</keyword>
<feature type="transmembrane region" description="Helical" evidence="10">
    <location>
        <begin position="6"/>
        <end position="22"/>
    </location>
</feature>
<name>A0AA38IM47_9CUCU</name>
<keyword evidence="10" id="KW-0812">Transmembrane</keyword>
<sequence length="500" mass="57758">MTTFVAIITAMCIVVLVLWLARQFNKNKKYYKNIPGPLPLPIVGNALEFGSTTKLLHTLHKYEKKYGEIYKIQIGPIRNFVIVSDYKFVEYILSSMKLLTKSQSYDFLRPWLGTGLLTSDGTKWKKHRKLLTWAFHFQILKESIGVFETCSTKLVEKLQTETGNTAVDVYHYVTLCTLDIICDKYFNAKSTMGVTINAQDDDQSEYVQSVKAMTRIIIERAFSPLQMYDFLYPLTRNYYTQRKALNILHDKSYTVIKQKLQKLQNKEASATQDDDCDIKNRKSFLDILLNARVDGRPLTQEEIREEVDTFMFEATSAISFTLFCLASHESIQEKVFNEQQKIFNCKHDSTTTYDDLQNMKYLELVIKESLRLYPSVPVYSRNLCDELKYDGTTFPRGVTLLIFAYGIHRNSKYFKNPEMFNPDRFADIDGKLPYAYIPFSAGPRNCIGQKFAMLEMKCTISKILRKFKLKPATPRHTLVLAAESVLKSANGVKISLDLRQ</sequence>
<evidence type="ECO:0000256" key="9">
    <source>
        <dbReference type="RuleBase" id="RU000461"/>
    </source>
</evidence>
<evidence type="ECO:0000256" key="2">
    <source>
        <dbReference type="ARBA" id="ARBA00010617"/>
    </source>
</evidence>
<dbReference type="PROSITE" id="PS00086">
    <property type="entry name" value="CYTOCHROME_P450"/>
    <property type="match status" value="1"/>
</dbReference>
<dbReference type="Gene3D" id="1.10.630.10">
    <property type="entry name" value="Cytochrome P450"/>
    <property type="match status" value="1"/>
</dbReference>
<organism evidence="11 12">
    <name type="scientific">Zophobas morio</name>
    <dbReference type="NCBI Taxonomy" id="2755281"/>
    <lineage>
        <taxon>Eukaryota</taxon>
        <taxon>Metazoa</taxon>
        <taxon>Ecdysozoa</taxon>
        <taxon>Arthropoda</taxon>
        <taxon>Hexapoda</taxon>
        <taxon>Insecta</taxon>
        <taxon>Pterygota</taxon>
        <taxon>Neoptera</taxon>
        <taxon>Endopterygota</taxon>
        <taxon>Coleoptera</taxon>
        <taxon>Polyphaga</taxon>
        <taxon>Cucujiformia</taxon>
        <taxon>Tenebrionidae</taxon>
        <taxon>Zophobas</taxon>
    </lineage>
</organism>
<dbReference type="InterPro" id="IPR001128">
    <property type="entry name" value="Cyt_P450"/>
</dbReference>
<reference evidence="11" key="1">
    <citation type="journal article" date="2023" name="G3 (Bethesda)">
        <title>Whole genome assemblies of Zophobas morio and Tenebrio molitor.</title>
        <authorList>
            <person name="Kaur S."/>
            <person name="Stinson S.A."/>
            <person name="diCenzo G.C."/>
        </authorList>
    </citation>
    <scope>NUCLEOTIDE SEQUENCE</scope>
    <source>
        <strain evidence="11">QUZm001</strain>
    </source>
</reference>
<keyword evidence="6 8" id="KW-0408">Iron</keyword>
<comment type="caution">
    <text evidence="11">The sequence shown here is derived from an EMBL/GenBank/DDBJ whole genome shotgun (WGS) entry which is preliminary data.</text>
</comment>
<dbReference type="Proteomes" id="UP001168821">
    <property type="component" value="Unassembled WGS sequence"/>
</dbReference>
<evidence type="ECO:0000256" key="8">
    <source>
        <dbReference type="PIRSR" id="PIRSR602401-1"/>
    </source>
</evidence>
<keyword evidence="3 8" id="KW-0349">Heme</keyword>
<evidence type="ECO:0000256" key="10">
    <source>
        <dbReference type="SAM" id="Phobius"/>
    </source>
</evidence>
<dbReference type="GO" id="GO:0004497">
    <property type="term" value="F:monooxygenase activity"/>
    <property type="evidence" value="ECO:0007669"/>
    <property type="project" value="UniProtKB-KW"/>
</dbReference>
<evidence type="ECO:0000256" key="6">
    <source>
        <dbReference type="ARBA" id="ARBA00023004"/>
    </source>
</evidence>
<dbReference type="SUPFAM" id="SSF48264">
    <property type="entry name" value="Cytochrome P450"/>
    <property type="match status" value="1"/>
</dbReference>
<proteinExistence type="inferred from homology"/>
<dbReference type="GO" id="GO:0016705">
    <property type="term" value="F:oxidoreductase activity, acting on paired donors, with incorporation or reduction of molecular oxygen"/>
    <property type="evidence" value="ECO:0007669"/>
    <property type="project" value="InterPro"/>
</dbReference>
<dbReference type="CDD" id="cd20628">
    <property type="entry name" value="CYP4"/>
    <property type="match status" value="1"/>
</dbReference>
<evidence type="ECO:0000256" key="3">
    <source>
        <dbReference type="ARBA" id="ARBA00022617"/>
    </source>
</evidence>
<evidence type="ECO:0000256" key="5">
    <source>
        <dbReference type="ARBA" id="ARBA00023002"/>
    </source>
</evidence>
<keyword evidence="10" id="KW-0472">Membrane</keyword>